<dbReference type="EMBL" id="BAABME010036634">
    <property type="protein sequence ID" value="GAA0162168.1"/>
    <property type="molecule type" value="Genomic_DNA"/>
</dbReference>
<protein>
    <submittedName>
        <fullName evidence="2">Uncharacterized protein</fullName>
    </submittedName>
</protein>
<dbReference type="Proteomes" id="UP001454036">
    <property type="component" value="Unassembled WGS sequence"/>
</dbReference>
<evidence type="ECO:0000313" key="2">
    <source>
        <dbReference type="EMBL" id="GAA0162168.1"/>
    </source>
</evidence>
<proteinExistence type="predicted"/>
<reference evidence="2 3" key="1">
    <citation type="submission" date="2024-01" db="EMBL/GenBank/DDBJ databases">
        <title>The complete chloroplast genome sequence of Lithospermum erythrorhizon: insights into the phylogenetic relationship among Boraginaceae species and the maternal lineages of purple gromwells.</title>
        <authorList>
            <person name="Okada T."/>
            <person name="Watanabe K."/>
        </authorList>
    </citation>
    <scope>NUCLEOTIDE SEQUENCE [LARGE SCALE GENOMIC DNA]</scope>
</reference>
<sequence>MENRSNRPDTAFCTPLLGQRVMGPDLDSARGRTGAPAMDRVVMTVCPAESLTSLWAKRAHPTPYSPSSDPEPARPVPRESGW</sequence>
<accession>A0AAV3QI11</accession>
<dbReference type="AlphaFoldDB" id="A0AAV3QI11"/>
<name>A0AAV3QI11_LITER</name>
<organism evidence="2 3">
    <name type="scientific">Lithospermum erythrorhizon</name>
    <name type="common">Purple gromwell</name>
    <name type="synonym">Lithospermum officinale var. erythrorhizon</name>
    <dbReference type="NCBI Taxonomy" id="34254"/>
    <lineage>
        <taxon>Eukaryota</taxon>
        <taxon>Viridiplantae</taxon>
        <taxon>Streptophyta</taxon>
        <taxon>Embryophyta</taxon>
        <taxon>Tracheophyta</taxon>
        <taxon>Spermatophyta</taxon>
        <taxon>Magnoliopsida</taxon>
        <taxon>eudicotyledons</taxon>
        <taxon>Gunneridae</taxon>
        <taxon>Pentapetalae</taxon>
        <taxon>asterids</taxon>
        <taxon>lamiids</taxon>
        <taxon>Boraginales</taxon>
        <taxon>Boraginaceae</taxon>
        <taxon>Boraginoideae</taxon>
        <taxon>Lithospermeae</taxon>
        <taxon>Lithospermum</taxon>
    </lineage>
</organism>
<evidence type="ECO:0000313" key="3">
    <source>
        <dbReference type="Proteomes" id="UP001454036"/>
    </source>
</evidence>
<comment type="caution">
    <text evidence="2">The sequence shown here is derived from an EMBL/GenBank/DDBJ whole genome shotgun (WGS) entry which is preliminary data.</text>
</comment>
<gene>
    <name evidence="2" type="ORF">LIER_43598</name>
</gene>
<evidence type="ECO:0000256" key="1">
    <source>
        <dbReference type="SAM" id="MobiDB-lite"/>
    </source>
</evidence>
<feature type="region of interest" description="Disordered" evidence="1">
    <location>
        <begin position="58"/>
        <end position="82"/>
    </location>
</feature>
<keyword evidence="3" id="KW-1185">Reference proteome</keyword>